<dbReference type="GO" id="GO:0016020">
    <property type="term" value="C:membrane"/>
    <property type="evidence" value="ECO:0007669"/>
    <property type="project" value="UniProtKB-SubCell"/>
</dbReference>
<evidence type="ECO:0000313" key="9">
    <source>
        <dbReference type="Proteomes" id="UP000760668"/>
    </source>
</evidence>
<proteinExistence type="predicted"/>
<keyword evidence="3 5" id="KW-1133">Transmembrane helix</keyword>
<reference evidence="8" key="1">
    <citation type="journal article" date="2021" name="PeerJ">
        <title>Extensive microbial diversity within the chicken gut microbiome revealed by metagenomics and culture.</title>
        <authorList>
            <person name="Gilroy R."/>
            <person name="Ravi A."/>
            <person name="Getino M."/>
            <person name="Pursley I."/>
            <person name="Horton D.L."/>
            <person name="Alikhan N.F."/>
            <person name="Baker D."/>
            <person name="Gharbi K."/>
            <person name="Hall N."/>
            <person name="Watson M."/>
            <person name="Adriaenssens E.M."/>
            <person name="Foster-Nyarko E."/>
            <person name="Jarju S."/>
            <person name="Secka A."/>
            <person name="Antonio M."/>
            <person name="Oren A."/>
            <person name="Chaudhuri R.R."/>
            <person name="La Ragione R."/>
            <person name="Hildebrand F."/>
            <person name="Pallen M.J."/>
        </authorList>
    </citation>
    <scope>NUCLEOTIDE SEQUENCE</scope>
    <source>
        <strain evidence="8">CHK179-5677</strain>
    </source>
</reference>
<keyword evidence="2 5" id="KW-0812">Transmembrane</keyword>
<name>A0A921MN56_9FIRM</name>
<sequence length="131" mass="13460">MFCRNCANELDSNAAFCVKCGVKAGDGNRYCPNCGAETAENAAVCTKCGVELKKAAASGEQKSKMAAGLLGIFLGGLGIHNFYLGNTGRGVIQIVVTLLTCGLGSVWGLVEGIMILTGAIKTDGKGNPLKE</sequence>
<evidence type="ECO:0000256" key="2">
    <source>
        <dbReference type="ARBA" id="ARBA00022692"/>
    </source>
</evidence>
<dbReference type="InterPro" id="IPR025874">
    <property type="entry name" value="DZR"/>
</dbReference>
<evidence type="ECO:0000256" key="4">
    <source>
        <dbReference type="ARBA" id="ARBA00023136"/>
    </source>
</evidence>
<evidence type="ECO:0000259" key="6">
    <source>
        <dbReference type="Pfam" id="PF05154"/>
    </source>
</evidence>
<comment type="caution">
    <text evidence="8">The sequence shown here is derived from an EMBL/GenBank/DDBJ whole genome shotgun (WGS) entry which is preliminary data.</text>
</comment>
<dbReference type="Pfam" id="PF12773">
    <property type="entry name" value="DZR"/>
    <property type="match status" value="1"/>
</dbReference>
<dbReference type="Pfam" id="PF05154">
    <property type="entry name" value="TM2"/>
    <property type="match status" value="1"/>
</dbReference>
<dbReference type="RefSeq" id="WP_294536515.1">
    <property type="nucleotide sequence ID" value="NZ_DYUC01000097.1"/>
</dbReference>
<feature type="transmembrane region" description="Helical" evidence="5">
    <location>
        <begin position="90"/>
        <end position="110"/>
    </location>
</feature>
<gene>
    <name evidence="8" type="ORF">K8V01_09745</name>
</gene>
<comment type="subcellular location">
    <subcellularLocation>
        <location evidence="1">Membrane</location>
        <topology evidence="1">Multi-pass membrane protein</topology>
    </subcellularLocation>
</comment>
<evidence type="ECO:0000313" key="8">
    <source>
        <dbReference type="EMBL" id="HJG87287.1"/>
    </source>
</evidence>
<dbReference type="AlphaFoldDB" id="A0A921MN56"/>
<feature type="transmembrane region" description="Helical" evidence="5">
    <location>
        <begin position="66"/>
        <end position="84"/>
    </location>
</feature>
<evidence type="ECO:0000256" key="3">
    <source>
        <dbReference type="ARBA" id="ARBA00022989"/>
    </source>
</evidence>
<accession>A0A921MN56</accession>
<evidence type="ECO:0000256" key="5">
    <source>
        <dbReference type="SAM" id="Phobius"/>
    </source>
</evidence>
<feature type="domain" description="TM2" evidence="6">
    <location>
        <begin position="61"/>
        <end position="113"/>
    </location>
</feature>
<dbReference type="Proteomes" id="UP000760668">
    <property type="component" value="Unassembled WGS sequence"/>
</dbReference>
<evidence type="ECO:0000259" key="7">
    <source>
        <dbReference type="Pfam" id="PF12773"/>
    </source>
</evidence>
<dbReference type="InterPro" id="IPR007829">
    <property type="entry name" value="TM2"/>
</dbReference>
<keyword evidence="4 5" id="KW-0472">Membrane</keyword>
<reference evidence="8" key="2">
    <citation type="submission" date="2021-09" db="EMBL/GenBank/DDBJ databases">
        <authorList>
            <person name="Gilroy R."/>
        </authorList>
    </citation>
    <scope>NUCLEOTIDE SEQUENCE</scope>
    <source>
        <strain evidence="8">CHK179-5677</strain>
    </source>
</reference>
<protein>
    <submittedName>
        <fullName evidence="8">NINE protein</fullName>
    </submittedName>
</protein>
<organism evidence="8 9">
    <name type="scientific">Pseudoflavonifractor capillosus</name>
    <dbReference type="NCBI Taxonomy" id="106588"/>
    <lineage>
        <taxon>Bacteria</taxon>
        <taxon>Bacillati</taxon>
        <taxon>Bacillota</taxon>
        <taxon>Clostridia</taxon>
        <taxon>Eubacteriales</taxon>
        <taxon>Oscillospiraceae</taxon>
        <taxon>Pseudoflavonifractor</taxon>
    </lineage>
</organism>
<dbReference type="EMBL" id="DYUC01000097">
    <property type="protein sequence ID" value="HJG87287.1"/>
    <property type="molecule type" value="Genomic_DNA"/>
</dbReference>
<feature type="domain" description="DZANK-type" evidence="7">
    <location>
        <begin position="3"/>
        <end position="49"/>
    </location>
</feature>
<evidence type="ECO:0000256" key="1">
    <source>
        <dbReference type="ARBA" id="ARBA00004141"/>
    </source>
</evidence>